<dbReference type="PANTHER" id="PTHR23503:SF49">
    <property type="entry name" value="MAJOR FACILITATOR SUPERFAMILY (MFS) PROFILE DOMAIN-CONTAINING PROTEIN"/>
    <property type="match status" value="1"/>
</dbReference>
<dbReference type="WBParaSite" id="Csp11.Scaffold629.g15586.t1">
    <property type="protein sequence ID" value="Csp11.Scaffold629.g15586.t1"/>
    <property type="gene ID" value="Csp11.Scaffold629.g15586"/>
</dbReference>
<keyword evidence="2 5" id="KW-0812">Transmembrane</keyword>
<evidence type="ECO:0000256" key="2">
    <source>
        <dbReference type="ARBA" id="ARBA00022692"/>
    </source>
</evidence>
<feature type="chain" id="PRO_5009308491" evidence="6">
    <location>
        <begin position="32"/>
        <end position="493"/>
    </location>
</feature>
<feature type="transmembrane region" description="Helical" evidence="5">
    <location>
        <begin position="347"/>
        <end position="366"/>
    </location>
</feature>
<keyword evidence="6" id="KW-0732">Signal</keyword>
<dbReference type="InterPro" id="IPR005828">
    <property type="entry name" value="MFS_sugar_transport-like"/>
</dbReference>
<dbReference type="Proteomes" id="UP000095282">
    <property type="component" value="Unplaced"/>
</dbReference>
<dbReference type="PROSITE" id="PS50850">
    <property type="entry name" value="MFS"/>
    <property type="match status" value="1"/>
</dbReference>
<feature type="transmembrane region" description="Helical" evidence="5">
    <location>
        <begin position="436"/>
        <end position="458"/>
    </location>
</feature>
<protein>
    <submittedName>
        <fullName evidence="9">MFS domain-containing protein</fullName>
    </submittedName>
</protein>
<dbReference type="InterPro" id="IPR036259">
    <property type="entry name" value="MFS_trans_sf"/>
</dbReference>
<name>A0A1I7U7A4_9PELO</name>
<dbReference type="eggNOG" id="KOG0569">
    <property type="taxonomic scope" value="Eukaryota"/>
</dbReference>
<dbReference type="PANTHER" id="PTHR23503">
    <property type="entry name" value="SOLUTE CARRIER FAMILY 2"/>
    <property type="match status" value="1"/>
</dbReference>
<evidence type="ECO:0000256" key="1">
    <source>
        <dbReference type="ARBA" id="ARBA00004141"/>
    </source>
</evidence>
<dbReference type="GO" id="GO:0015149">
    <property type="term" value="F:hexose transmembrane transporter activity"/>
    <property type="evidence" value="ECO:0007669"/>
    <property type="project" value="TreeGrafter"/>
</dbReference>
<sequence>MSSDPSLLSWNGIRLFLICSLLTAMTNFPSGFSHTSVNTAVHKLNEYLNDSFTERYRPLDHEEVSLLKSGINSAWYLFQVAGAMCSPFLCDNYGRKVAFALSIAFMTFAGAMQMLASFTPYSEVLIAGRLIAAVFSPLSDAALILYLQEISPASLRGTMSSLYSTGYSTMCLLGMLLGHEGLLGHSLSVLLFVPVIPGILSTAVILWMPDTPKFLLLVKQDKVAALKSLRFFQGYLPDQVLLIDSMEQHQKEEAPANNNNDSNTEETGTSVMHILKTHHLRKAMMLSVAAAILTLPFYPILQSSTFFFTDMGVDMKTSQMASSLMMVVLTVSSICSTLIIDKVPRRILLLTCGSCTVLFLTIFAVAEQLHQQSIAMGACFGFVMAYGIGVGPVIWSIPPELSPLANRSMMFCLVYSIHSCLVVVTNFSTIPLFLKIGAFSFVVLFAIPSAISLVFLLVSLPETSGREIHVIINELKGIAEDKEPKQDIITYAA</sequence>
<keyword evidence="4 5" id="KW-0472">Membrane</keyword>
<feature type="transmembrane region" description="Helical" evidence="5">
    <location>
        <begin position="97"/>
        <end position="118"/>
    </location>
</feature>
<keyword evidence="8" id="KW-1185">Reference proteome</keyword>
<dbReference type="SUPFAM" id="SSF103473">
    <property type="entry name" value="MFS general substrate transporter"/>
    <property type="match status" value="1"/>
</dbReference>
<evidence type="ECO:0000313" key="8">
    <source>
        <dbReference type="Proteomes" id="UP000095282"/>
    </source>
</evidence>
<accession>A0A1I7U7A4</accession>
<feature type="domain" description="Major facilitator superfamily (MFS) profile" evidence="7">
    <location>
        <begin position="19"/>
        <end position="464"/>
    </location>
</feature>
<keyword evidence="3 5" id="KW-1133">Transmembrane helix</keyword>
<dbReference type="InterPro" id="IPR020846">
    <property type="entry name" value="MFS_dom"/>
</dbReference>
<evidence type="ECO:0000256" key="5">
    <source>
        <dbReference type="SAM" id="Phobius"/>
    </source>
</evidence>
<dbReference type="STRING" id="1561998.A0A1I7U7A4"/>
<feature type="transmembrane region" description="Helical" evidence="5">
    <location>
        <begin position="124"/>
        <end position="147"/>
    </location>
</feature>
<dbReference type="AlphaFoldDB" id="A0A1I7U7A4"/>
<evidence type="ECO:0000313" key="9">
    <source>
        <dbReference type="WBParaSite" id="Csp11.Scaffold629.g15586.t1"/>
    </source>
</evidence>
<feature type="transmembrane region" description="Helical" evidence="5">
    <location>
        <begin position="189"/>
        <end position="209"/>
    </location>
</feature>
<comment type="subcellular location">
    <subcellularLocation>
        <location evidence="1">Membrane</location>
        <topology evidence="1">Multi-pass membrane protein</topology>
    </subcellularLocation>
</comment>
<evidence type="ECO:0000256" key="6">
    <source>
        <dbReference type="SAM" id="SignalP"/>
    </source>
</evidence>
<evidence type="ECO:0000256" key="4">
    <source>
        <dbReference type="ARBA" id="ARBA00023136"/>
    </source>
</evidence>
<feature type="signal peptide" evidence="6">
    <location>
        <begin position="1"/>
        <end position="31"/>
    </location>
</feature>
<feature type="transmembrane region" description="Helical" evidence="5">
    <location>
        <begin position="159"/>
        <end position="177"/>
    </location>
</feature>
<reference evidence="9" key="1">
    <citation type="submission" date="2016-11" db="UniProtKB">
        <authorList>
            <consortium name="WormBaseParasite"/>
        </authorList>
    </citation>
    <scope>IDENTIFICATION</scope>
</reference>
<organism evidence="8 9">
    <name type="scientific">Caenorhabditis tropicalis</name>
    <dbReference type="NCBI Taxonomy" id="1561998"/>
    <lineage>
        <taxon>Eukaryota</taxon>
        <taxon>Metazoa</taxon>
        <taxon>Ecdysozoa</taxon>
        <taxon>Nematoda</taxon>
        <taxon>Chromadorea</taxon>
        <taxon>Rhabditida</taxon>
        <taxon>Rhabditina</taxon>
        <taxon>Rhabditomorpha</taxon>
        <taxon>Rhabditoidea</taxon>
        <taxon>Rhabditidae</taxon>
        <taxon>Peloderinae</taxon>
        <taxon>Caenorhabditis</taxon>
    </lineage>
</organism>
<proteinExistence type="predicted"/>
<dbReference type="Pfam" id="PF00083">
    <property type="entry name" value="Sugar_tr"/>
    <property type="match status" value="1"/>
</dbReference>
<evidence type="ECO:0000259" key="7">
    <source>
        <dbReference type="PROSITE" id="PS50850"/>
    </source>
</evidence>
<dbReference type="GO" id="GO:0016020">
    <property type="term" value="C:membrane"/>
    <property type="evidence" value="ECO:0007669"/>
    <property type="project" value="UniProtKB-SubCell"/>
</dbReference>
<feature type="transmembrane region" description="Helical" evidence="5">
    <location>
        <begin position="283"/>
        <end position="301"/>
    </location>
</feature>
<evidence type="ECO:0000256" key="3">
    <source>
        <dbReference type="ARBA" id="ARBA00022989"/>
    </source>
</evidence>
<feature type="transmembrane region" description="Helical" evidence="5">
    <location>
        <begin position="321"/>
        <end position="340"/>
    </location>
</feature>
<dbReference type="InterPro" id="IPR045263">
    <property type="entry name" value="GLUT"/>
</dbReference>
<feature type="transmembrane region" description="Helical" evidence="5">
    <location>
        <begin position="372"/>
        <end position="397"/>
    </location>
</feature>
<dbReference type="Gene3D" id="1.20.1250.20">
    <property type="entry name" value="MFS general substrate transporter like domains"/>
    <property type="match status" value="1"/>
</dbReference>
<feature type="transmembrane region" description="Helical" evidence="5">
    <location>
        <begin position="409"/>
        <end position="430"/>
    </location>
</feature>